<keyword evidence="6 9" id="KW-0249">Electron transport</keyword>
<keyword evidence="3 9" id="KW-0813">Transport</keyword>
<keyword evidence="5 9" id="KW-0479">Metal-binding</keyword>
<sequence>MTESIDHNRRRLLQASTLMAAAIPLSALVHHRTATAAPQADDGHAHDYVGDAADAEDHARYQAGQQCQDCRFWEGEVEGGYGECSHPDFADVLVSADGWCDVFAPA</sequence>
<dbReference type="GO" id="GO:0009055">
    <property type="term" value="F:electron transfer activity"/>
    <property type="evidence" value="ECO:0007669"/>
    <property type="project" value="InterPro"/>
</dbReference>
<dbReference type="PROSITE" id="PS51373">
    <property type="entry name" value="HIPIP"/>
    <property type="match status" value="1"/>
</dbReference>
<dbReference type="Pfam" id="PF01355">
    <property type="entry name" value="HIPIP"/>
    <property type="match status" value="1"/>
</dbReference>
<dbReference type="GO" id="GO:0046872">
    <property type="term" value="F:metal ion binding"/>
    <property type="evidence" value="ECO:0007669"/>
    <property type="project" value="UniProtKB-KW"/>
</dbReference>
<evidence type="ECO:0000256" key="5">
    <source>
        <dbReference type="ARBA" id="ARBA00022723"/>
    </source>
</evidence>
<dbReference type="PROSITE" id="PS51318">
    <property type="entry name" value="TAT"/>
    <property type="match status" value="1"/>
</dbReference>
<evidence type="ECO:0000256" key="6">
    <source>
        <dbReference type="ARBA" id="ARBA00022982"/>
    </source>
</evidence>
<organism evidence="11 12">
    <name type="scientific">Halorhodospira halophila (strain DSM 244 / SL1)</name>
    <name type="common">Ectothiorhodospira halophila (strain DSM 244 / SL1)</name>
    <dbReference type="NCBI Taxonomy" id="349124"/>
    <lineage>
        <taxon>Bacteria</taxon>
        <taxon>Pseudomonadati</taxon>
        <taxon>Pseudomonadota</taxon>
        <taxon>Gammaproteobacteria</taxon>
        <taxon>Chromatiales</taxon>
        <taxon>Ectothiorhodospiraceae</taxon>
        <taxon>Halorhodospira</taxon>
    </lineage>
</organism>
<proteinExistence type="inferred from homology"/>
<protein>
    <recommendedName>
        <fullName evidence="9">High-potential iron-sulfur protein</fullName>
        <shortName evidence="9">HiPIP</shortName>
    </recommendedName>
</protein>
<keyword evidence="12" id="KW-1185">Reference proteome</keyword>
<dbReference type="Proteomes" id="UP000000647">
    <property type="component" value="Chromosome"/>
</dbReference>
<evidence type="ECO:0000256" key="2">
    <source>
        <dbReference type="ARBA" id="ARBA00011738"/>
    </source>
</evidence>
<evidence type="ECO:0000313" key="12">
    <source>
        <dbReference type="Proteomes" id="UP000000647"/>
    </source>
</evidence>
<comment type="similarity">
    <text evidence="9">Belongs to the high-potential iron-sulfur protein (HiPIP) family.</text>
</comment>
<accession>A1WZM9</accession>
<dbReference type="AlphaFoldDB" id="A1WZM9"/>
<dbReference type="EMBL" id="CP000544">
    <property type="protein sequence ID" value="ABM63141.1"/>
    <property type="molecule type" value="Genomic_DNA"/>
</dbReference>
<dbReference type="HOGENOM" id="CLU_147871_1_0_6"/>
<dbReference type="InterPro" id="IPR006311">
    <property type="entry name" value="TAT_signal"/>
</dbReference>
<dbReference type="OrthoDB" id="5298540at2"/>
<evidence type="ECO:0000256" key="1">
    <source>
        <dbReference type="ARBA" id="ARBA00002137"/>
    </source>
</evidence>
<feature type="domain" description="High potential iron-sulfur proteins family profile" evidence="10">
    <location>
        <begin position="30"/>
        <end position="106"/>
    </location>
</feature>
<comment type="function">
    <text evidence="1 9">Specific class of high-redox-potential 4Fe-4S ferredoxins. Functions in anaerobic electron transport in most purple and in some other photosynthetic bacteria and in at least one genus (Paracoccus) of halophilic, denitrifying bacteria.</text>
</comment>
<evidence type="ECO:0000259" key="10">
    <source>
        <dbReference type="PROSITE" id="PS51373"/>
    </source>
</evidence>
<reference evidence="12" key="1">
    <citation type="submission" date="2006-12" db="EMBL/GenBank/DDBJ databases">
        <title>Complete sequence of Halorhodospira halophila SL1.</title>
        <authorList>
            <consortium name="US DOE Joint Genome Institute"/>
            <person name="Copeland A."/>
            <person name="Lucas S."/>
            <person name="Lapidus A."/>
            <person name="Barry K."/>
            <person name="Detter J.C."/>
            <person name="Glavina del Rio T."/>
            <person name="Hammon N."/>
            <person name="Israni S."/>
            <person name="Dalin E."/>
            <person name="Tice H."/>
            <person name="Pitluck S."/>
            <person name="Saunders E."/>
            <person name="Brettin T."/>
            <person name="Bruce D."/>
            <person name="Han C."/>
            <person name="Tapia R."/>
            <person name="Schmutz J."/>
            <person name="Larimer F."/>
            <person name="Land M."/>
            <person name="Hauser L."/>
            <person name="Kyrpides N."/>
            <person name="Mikhailova N."/>
            <person name="Hoff W."/>
            <person name="Richardson P."/>
        </authorList>
    </citation>
    <scope>NUCLEOTIDE SEQUENCE [LARGE SCALE GENOMIC DNA]</scope>
    <source>
        <strain evidence="12">DSM 244 / SL1</strain>
    </source>
</reference>
<evidence type="ECO:0000256" key="9">
    <source>
        <dbReference type="RuleBase" id="RU000620"/>
    </source>
</evidence>
<reference evidence="11 12" key="2">
    <citation type="journal article" date="2013" name="Stand. Genomic Sci.">
        <title>Complete genome sequence of Halorhodospira halophila SL1.</title>
        <authorList>
            <person name="Challacombe J.F."/>
            <person name="Majid S."/>
            <person name="Deole R."/>
            <person name="Brettin T.S."/>
            <person name="Bruce D."/>
            <person name="Delano S.F."/>
            <person name="Detter J.C."/>
            <person name="Gleasner C.D."/>
            <person name="Han C.S."/>
            <person name="Misra M."/>
            <person name="Reitenga K.G."/>
            <person name="Mikhailova N."/>
            <person name="Woyke T."/>
            <person name="Pitluck S."/>
            <person name="Nolan M."/>
            <person name="Land M.L."/>
            <person name="Saunders E."/>
            <person name="Tapia R."/>
            <person name="Lapidus A."/>
            <person name="Ivanova N."/>
            <person name="Hoff W.D."/>
        </authorList>
    </citation>
    <scope>NUCLEOTIDE SEQUENCE [LARGE SCALE GENOMIC DNA]</scope>
    <source>
        <strain evidence="12">DSM 244 / SL1</strain>
    </source>
</reference>
<dbReference type="GO" id="GO:0051539">
    <property type="term" value="F:4 iron, 4 sulfur cluster binding"/>
    <property type="evidence" value="ECO:0007669"/>
    <property type="project" value="UniProtKB-KW"/>
</dbReference>
<dbReference type="RefSeq" id="WP_011815163.1">
    <property type="nucleotide sequence ID" value="NC_008789.1"/>
</dbReference>
<dbReference type="SUPFAM" id="SSF57652">
    <property type="entry name" value="HIPIP (high potential iron protein)"/>
    <property type="match status" value="1"/>
</dbReference>
<dbReference type="Gene3D" id="4.10.490.10">
    <property type="entry name" value="High potential iron-sulphur protein"/>
    <property type="match status" value="1"/>
</dbReference>
<dbReference type="GO" id="GO:0019646">
    <property type="term" value="P:aerobic electron transport chain"/>
    <property type="evidence" value="ECO:0007669"/>
    <property type="project" value="InterPro"/>
</dbReference>
<evidence type="ECO:0000256" key="4">
    <source>
        <dbReference type="ARBA" id="ARBA00022485"/>
    </source>
</evidence>
<evidence type="ECO:0000256" key="8">
    <source>
        <dbReference type="ARBA" id="ARBA00023014"/>
    </source>
</evidence>
<keyword evidence="4 9" id="KW-0004">4Fe-4S</keyword>
<dbReference type="KEGG" id="hha:Hhal_2378"/>
<evidence type="ECO:0000256" key="3">
    <source>
        <dbReference type="ARBA" id="ARBA00022448"/>
    </source>
</evidence>
<keyword evidence="8 9" id="KW-0411">Iron-sulfur</keyword>
<evidence type="ECO:0000313" key="11">
    <source>
        <dbReference type="EMBL" id="ABM63141.1"/>
    </source>
</evidence>
<dbReference type="eggNOG" id="ENOG5033JQX">
    <property type="taxonomic scope" value="Bacteria"/>
</dbReference>
<name>A1WZM9_HALHL</name>
<comment type="subunit">
    <text evidence="2 9">Homodimer.</text>
</comment>
<gene>
    <name evidence="11" type="ordered locus">Hhal_2378</name>
</gene>
<keyword evidence="7 9" id="KW-0408">Iron</keyword>
<dbReference type="STRING" id="349124.Hhal_2378"/>
<dbReference type="InterPro" id="IPR036369">
    <property type="entry name" value="HIPIP_sf"/>
</dbReference>
<dbReference type="InterPro" id="IPR000170">
    <property type="entry name" value="High_potential_FeS_prot"/>
</dbReference>
<evidence type="ECO:0000256" key="7">
    <source>
        <dbReference type="ARBA" id="ARBA00023004"/>
    </source>
</evidence>